<evidence type="ECO:0000259" key="2">
    <source>
        <dbReference type="Pfam" id="PF22938"/>
    </source>
</evidence>
<evidence type="ECO:0000313" key="4">
    <source>
        <dbReference type="EMBL" id="KRZ39254.1"/>
    </source>
</evidence>
<evidence type="ECO:0000313" key="3">
    <source>
        <dbReference type="EMBL" id="KRZ19747.1"/>
    </source>
</evidence>
<feature type="region of interest" description="Disordered" evidence="1">
    <location>
        <begin position="199"/>
        <end position="258"/>
    </location>
</feature>
<feature type="domain" description="Integrase p58-like C-terminal" evidence="2">
    <location>
        <begin position="434"/>
        <end position="467"/>
    </location>
</feature>
<dbReference type="AlphaFoldDB" id="A0A0V1IA90"/>
<feature type="compositionally biased region" description="Polar residues" evidence="1">
    <location>
        <begin position="199"/>
        <end position="214"/>
    </location>
</feature>
<feature type="region of interest" description="Disordered" evidence="1">
    <location>
        <begin position="1"/>
        <end position="28"/>
    </location>
</feature>
<dbReference type="PANTHER" id="PTHR37984">
    <property type="entry name" value="PROTEIN CBG26694"/>
    <property type="match status" value="1"/>
</dbReference>
<evidence type="ECO:0000313" key="6">
    <source>
        <dbReference type="Proteomes" id="UP000054826"/>
    </source>
</evidence>
<dbReference type="InterPro" id="IPR054465">
    <property type="entry name" value="Integrase_p58-like_C"/>
</dbReference>
<dbReference type="Pfam" id="PF22938">
    <property type="entry name" value="Integrase_p58_C"/>
    <property type="match status" value="1"/>
</dbReference>
<name>A0A0V1IA90_TRIPS</name>
<dbReference type="EMBL" id="JYDS01000267">
    <property type="protein sequence ID" value="KRZ19747.1"/>
    <property type="molecule type" value="Genomic_DNA"/>
</dbReference>
<dbReference type="InterPro" id="IPR012337">
    <property type="entry name" value="RNaseH-like_sf"/>
</dbReference>
<dbReference type="Gene3D" id="3.30.420.10">
    <property type="entry name" value="Ribonuclease H-like superfamily/Ribonuclease H"/>
    <property type="match status" value="2"/>
</dbReference>
<dbReference type="Proteomes" id="UP000054805">
    <property type="component" value="Unassembled WGS sequence"/>
</dbReference>
<accession>A0A0V1IA90</accession>
<dbReference type="InterPro" id="IPR050951">
    <property type="entry name" value="Retrovirus_Pol_polyprotein"/>
</dbReference>
<organism evidence="3 5">
    <name type="scientific">Trichinella pseudospiralis</name>
    <name type="common">Parasitic roundworm</name>
    <dbReference type="NCBI Taxonomy" id="6337"/>
    <lineage>
        <taxon>Eukaryota</taxon>
        <taxon>Metazoa</taxon>
        <taxon>Ecdysozoa</taxon>
        <taxon>Nematoda</taxon>
        <taxon>Enoplea</taxon>
        <taxon>Dorylaimia</taxon>
        <taxon>Trichinellida</taxon>
        <taxon>Trichinellidae</taxon>
        <taxon>Trichinella</taxon>
    </lineage>
</organism>
<dbReference type="GO" id="GO:0003676">
    <property type="term" value="F:nucleic acid binding"/>
    <property type="evidence" value="ECO:0007669"/>
    <property type="project" value="InterPro"/>
</dbReference>
<evidence type="ECO:0000256" key="1">
    <source>
        <dbReference type="SAM" id="MobiDB-lite"/>
    </source>
</evidence>
<dbReference type="Proteomes" id="UP000054826">
    <property type="component" value="Unassembled WGS sequence"/>
</dbReference>
<sequence length="508" mass="57566">MAESTSGDGVRQPLNLPGQTGVLRDAKGDVSTSLGYPALPTVSVRQEVHRPHRPQLSEMAAELCDPEGQVARWLERLAVFDFEGSPVEVPVGALQLDAANPIKQWQESDKELQQIREWSTQRTWPLVAPEGSRLTRSFWSQRDRIVVPKGTICRKWETPDTGETRLLQVILRQRIPKILAAVTNRQSGAHWVKRRCQSYASNTTGPSNGKTSRTGAGHARRVSTSGPDKEAPGTHANPAGRIPFPTGGLGHSGASRRNTERKSWLEAFALPNAKARTVAAALVNGLFCRYGAPETLHSDHDRNFESKLVKEVKCASCSGWPKPRPQPTTRTKAFIDHPDDWDAHLDRVLLAYQSSAHHTTGATRSRVIFRREMRLPVDLVYSLPRGAPEESVGEHTRRMRQDLKQLYKAVRGRAGREQRRQKFWKDRKAHRPVPYEVQKKQVWNTYWVKEMKGRRWRLVVHFDRLKPYQGSRQHGVGQQKPRGKRKTQIPTWVRDFMHDPGDEHGTCS</sequence>
<keyword evidence="5" id="KW-1185">Reference proteome</keyword>
<reference evidence="5 6" key="1">
    <citation type="submission" date="2015-01" db="EMBL/GenBank/DDBJ databases">
        <title>Evolution of Trichinella species and genotypes.</title>
        <authorList>
            <person name="Korhonen P.K."/>
            <person name="Edoardo P."/>
            <person name="Giuseppe L.R."/>
            <person name="Gasser R.B."/>
        </authorList>
    </citation>
    <scope>NUCLEOTIDE SEQUENCE [LARGE SCALE GENOMIC DNA]</scope>
    <source>
        <strain evidence="4">ISS176</strain>
        <strain evidence="3">ISS588</strain>
    </source>
</reference>
<proteinExistence type="predicted"/>
<gene>
    <name evidence="3" type="ORF">T4B_7351</name>
    <name evidence="4" type="ORF">T4C_6104</name>
</gene>
<comment type="caution">
    <text evidence="3">The sequence shown here is derived from an EMBL/GenBank/DDBJ whole genome shotgun (WGS) entry which is preliminary data.</text>
</comment>
<dbReference type="SUPFAM" id="SSF53098">
    <property type="entry name" value="Ribonuclease H-like"/>
    <property type="match status" value="1"/>
</dbReference>
<dbReference type="PANTHER" id="PTHR37984:SF15">
    <property type="entry name" value="INTEGRASE CATALYTIC DOMAIN-CONTAINING PROTEIN"/>
    <property type="match status" value="1"/>
</dbReference>
<evidence type="ECO:0000313" key="5">
    <source>
        <dbReference type="Proteomes" id="UP000054805"/>
    </source>
</evidence>
<dbReference type="InterPro" id="IPR036397">
    <property type="entry name" value="RNaseH_sf"/>
</dbReference>
<dbReference type="EMBL" id="JYDV01000037">
    <property type="protein sequence ID" value="KRZ39254.1"/>
    <property type="molecule type" value="Genomic_DNA"/>
</dbReference>
<protein>
    <recommendedName>
        <fullName evidence="2">Integrase p58-like C-terminal domain-containing protein</fullName>
    </recommendedName>
</protein>